<dbReference type="EMBL" id="PGUY01000030">
    <property type="protein sequence ID" value="PLT30010.1"/>
    <property type="molecule type" value="Genomic_DNA"/>
</dbReference>
<dbReference type="RefSeq" id="WP_101641676.1">
    <property type="nucleotide sequence ID" value="NZ_PGUY01000030.1"/>
</dbReference>
<dbReference type="InterPro" id="IPR011051">
    <property type="entry name" value="RmlC_Cupin_sf"/>
</dbReference>
<dbReference type="Gene3D" id="2.60.120.10">
    <property type="entry name" value="Jelly Rolls"/>
    <property type="match status" value="1"/>
</dbReference>
<gene>
    <name evidence="3" type="ORF">CUU66_10060</name>
</gene>
<organism evidence="3 4">
    <name type="scientific">Peribacillus deserti</name>
    <dbReference type="NCBI Taxonomy" id="673318"/>
    <lineage>
        <taxon>Bacteria</taxon>
        <taxon>Bacillati</taxon>
        <taxon>Bacillota</taxon>
        <taxon>Bacilli</taxon>
        <taxon>Bacillales</taxon>
        <taxon>Bacillaceae</taxon>
        <taxon>Peribacillus</taxon>
    </lineage>
</organism>
<evidence type="ECO:0000259" key="2">
    <source>
        <dbReference type="PROSITE" id="PS51832"/>
    </source>
</evidence>
<dbReference type="InterPro" id="IPR037522">
    <property type="entry name" value="HD_GYP_dom"/>
</dbReference>
<dbReference type="CDD" id="cd00077">
    <property type="entry name" value="HDc"/>
    <property type="match status" value="1"/>
</dbReference>
<reference evidence="3 4" key="1">
    <citation type="submission" date="2017-11" db="EMBL/GenBank/DDBJ databases">
        <title>Comparitive Functional Genomics of Dry Heat Resistant strains isolated from the Viking Spacecraft.</title>
        <authorList>
            <person name="Seuylemezian A."/>
            <person name="Cooper K."/>
            <person name="Vaishampayan P."/>
        </authorList>
    </citation>
    <scope>NUCLEOTIDE SEQUENCE [LARGE SCALE GENOMIC DNA]</scope>
    <source>
        <strain evidence="3 4">V1-29</strain>
    </source>
</reference>
<dbReference type="Pfam" id="PF13487">
    <property type="entry name" value="HD_5"/>
    <property type="match status" value="1"/>
</dbReference>
<evidence type="ECO:0000313" key="4">
    <source>
        <dbReference type="Proteomes" id="UP000234748"/>
    </source>
</evidence>
<dbReference type="InterPro" id="IPR003607">
    <property type="entry name" value="HD/PDEase_dom"/>
</dbReference>
<feature type="domain" description="HD" evidence="1">
    <location>
        <begin position="135"/>
        <end position="256"/>
    </location>
</feature>
<evidence type="ECO:0000313" key="3">
    <source>
        <dbReference type="EMBL" id="PLT30010.1"/>
    </source>
</evidence>
<accession>A0A2N5M6M7</accession>
<dbReference type="Gene3D" id="1.10.3210.10">
    <property type="entry name" value="Hypothetical protein af1432"/>
    <property type="match status" value="1"/>
</dbReference>
<feature type="domain" description="HD-GYP" evidence="2">
    <location>
        <begin position="113"/>
        <end position="303"/>
    </location>
</feature>
<dbReference type="PANTHER" id="PTHR43155">
    <property type="entry name" value="CYCLIC DI-GMP PHOSPHODIESTERASE PA4108-RELATED"/>
    <property type="match status" value="1"/>
</dbReference>
<comment type="caution">
    <text evidence="3">The sequence shown here is derived from an EMBL/GenBank/DDBJ whole genome shotgun (WGS) entry which is preliminary data.</text>
</comment>
<evidence type="ECO:0000259" key="1">
    <source>
        <dbReference type="PROSITE" id="PS51831"/>
    </source>
</evidence>
<protein>
    <submittedName>
        <fullName evidence="3">Phosphohydrolase</fullName>
    </submittedName>
</protein>
<keyword evidence="3" id="KW-0378">Hydrolase</keyword>
<keyword evidence="4" id="KW-1185">Reference proteome</keyword>
<dbReference type="PROSITE" id="PS51832">
    <property type="entry name" value="HD_GYP"/>
    <property type="match status" value="1"/>
</dbReference>
<dbReference type="SUPFAM" id="SSF109604">
    <property type="entry name" value="HD-domain/PDEase-like"/>
    <property type="match status" value="1"/>
</dbReference>
<dbReference type="PROSITE" id="PS51831">
    <property type="entry name" value="HD"/>
    <property type="match status" value="1"/>
</dbReference>
<dbReference type="InterPro" id="IPR006674">
    <property type="entry name" value="HD_domain"/>
</dbReference>
<dbReference type="SUPFAM" id="SSF51182">
    <property type="entry name" value="RmlC-like cupins"/>
    <property type="match status" value="1"/>
</dbReference>
<dbReference type="GO" id="GO:0016787">
    <property type="term" value="F:hydrolase activity"/>
    <property type="evidence" value="ECO:0007669"/>
    <property type="project" value="UniProtKB-KW"/>
</dbReference>
<sequence>MEGLQIRKNGDFIERVLLGTTELRLLSSNSGLEIMQQTIYKDRMFYLYAGDSTGVTEFVYILNGKMEGELNKEAIVLQAGDYFEVRGLTEPVHFTAKTDVTFLWITTEQSYSNVSDEINILKELVSKVEEKDRYTSLHSDRVAKYSVQIAKQLNLSNEPLHSLYLAASFHDVGKVHVPEEILNKPGRLTKEEFEIIKKHPVDSVDMVKHIYSGKVTKIIEQHHERLNGSGYPYGLKSEEILFESKIIAVADTFDAMTEDRAYRKAFTAQYALDEIKSMIGSHYDEEVVAAFEAVLIEEGKIKK</sequence>
<name>A0A2N5M6M7_9BACI</name>
<dbReference type="AlphaFoldDB" id="A0A2N5M6M7"/>
<dbReference type="SMART" id="SM00471">
    <property type="entry name" value="HDc"/>
    <property type="match status" value="1"/>
</dbReference>
<dbReference type="InterPro" id="IPR014710">
    <property type="entry name" value="RmlC-like_jellyroll"/>
</dbReference>
<dbReference type="OrthoDB" id="9759601at2"/>
<proteinExistence type="predicted"/>
<dbReference type="Proteomes" id="UP000234748">
    <property type="component" value="Unassembled WGS sequence"/>
</dbReference>